<dbReference type="HOGENOM" id="CLU_2839853_0_0_11"/>
<dbReference type="EMBL" id="AWSD01000346">
    <property type="protein sequence ID" value="ERH15862.1"/>
    <property type="molecule type" value="Genomic_DNA"/>
</dbReference>
<gene>
    <name evidence="1" type="ORF">HMPREF1549_02883</name>
</gene>
<proteinExistence type="predicted"/>
<accession>U1RBJ7</accession>
<organism evidence="1 2">
    <name type="scientific">Actinomyces johnsonii F0510</name>
    <dbReference type="NCBI Taxonomy" id="1227262"/>
    <lineage>
        <taxon>Bacteria</taxon>
        <taxon>Bacillati</taxon>
        <taxon>Actinomycetota</taxon>
        <taxon>Actinomycetes</taxon>
        <taxon>Actinomycetales</taxon>
        <taxon>Actinomycetaceae</taxon>
        <taxon>Actinomyces</taxon>
    </lineage>
</organism>
<dbReference type="Proteomes" id="UP000016498">
    <property type="component" value="Unassembled WGS sequence"/>
</dbReference>
<evidence type="ECO:0000313" key="2">
    <source>
        <dbReference type="Proteomes" id="UP000016498"/>
    </source>
</evidence>
<protein>
    <submittedName>
        <fullName evidence="1">Uncharacterized protein</fullName>
    </submittedName>
</protein>
<name>U1RBJ7_9ACTO</name>
<reference evidence="1 2" key="1">
    <citation type="submission" date="2013-06" db="EMBL/GenBank/DDBJ databases">
        <authorList>
            <person name="Weinstock G."/>
            <person name="Sodergren E."/>
            <person name="Lobos E.A."/>
            <person name="Fulton L."/>
            <person name="Fulton R."/>
            <person name="Courtney L."/>
            <person name="Fronick C."/>
            <person name="O'Laughlin M."/>
            <person name="Godfrey J."/>
            <person name="Wilson R.M."/>
            <person name="Miner T."/>
            <person name="Farmer C."/>
            <person name="Delehaunty K."/>
            <person name="Cordes M."/>
            <person name="Minx P."/>
            <person name="Tomlinson C."/>
            <person name="Chen J."/>
            <person name="Wollam A."/>
            <person name="Pepin K.H."/>
            <person name="Bhonagiri V."/>
            <person name="Zhang X."/>
            <person name="Warren W."/>
            <person name="Mitreva M."/>
            <person name="Mardis E.R."/>
            <person name="Wilson R.K."/>
        </authorList>
    </citation>
    <scope>NUCLEOTIDE SEQUENCE [LARGE SCALE GENOMIC DNA]</scope>
    <source>
        <strain evidence="1 2">F0510</strain>
    </source>
</reference>
<comment type="caution">
    <text evidence="1">The sequence shown here is derived from an EMBL/GenBank/DDBJ whole genome shotgun (WGS) entry which is preliminary data.</text>
</comment>
<sequence length="65" mass="6885">MVIDLEETGSIAIVFARGVVGGSQRLPSVAKLGRAGADTTVTRSTEGNRGQHRIWAETFRGTPCV</sequence>
<dbReference type="AlphaFoldDB" id="U1RBJ7"/>
<evidence type="ECO:0000313" key="1">
    <source>
        <dbReference type="EMBL" id="ERH15862.1"/>
    </source>
</evidence>